<dbReference type="InterPro" id="IPR036188">
    <property type="entry name" value="FAD/NAD-bd_sf"/>
</dbReference>
<dbReference type="Gene3D" id="3.50.50.60">
    <property type="entry name" value="FAD/NAD(P)-binding domain"/>
    <property type="match status" value="2"/>
</dbReference>
<evidence type="ECO:0000313" key="5">
    <source>
        <dbReference type="EMBL" id="GAA3358703.1"/>
    </source>
</evidence>
<evidence type="ECO:0000259" key="4">
    <source>
        <dbReference type="Pfam" id="PF07992"/>
    </source>
</evidence>
<evidence type="ECO:0000256" key="1">
    <source>
        <dbReference type="ARBA" id="ARBA00022630"/>
    </source>
</evidence>
<dbReference type="InterPro" id="IPR050097">
    <property type="entry name" value="Ferredoxin-NADP_redctase_2"/>
</dbReference>
<reference evidence="6" key="1">
    <citation type="journal article" date="2019" name="Int. J. Syst. Evol. Microbiol.">
        <title>The Global Catalogue of Microorganisms (GCM) 10K type strain sequencing project: providing services to taxonomists for standard genome sequencing and annotation.</title>
        <authorList>
            <consortium name="The Broad Institute Genomics Platform"/>
            <consortium name="The Broad Institute Genome Sequencing Center for Infectious Disease"/>
            <person name="Wu L."/>
            <person name="Ma J."/>
        </authorList>
    </citation>
    <scope>NUCLEOTIDE SEQUENCE [LARGE SCALE GENOMIC DNA]</scope>
    <source>
        <strain evidence="6">JCM 9687</strain>
    </source>
</reference>
<sequence>MDLQDRSYEIVVVGGGAAGTSAALSSARARRSVLVVDAGEPRNAPAEGVHNYLGREGTPPGELVAAGRAEAERYGAEFSTGEVVAAERAPGGGFRLTLAGGAAVVAARLVVATGLVDELPPVPGLAQRWGREVLHCPYCHGWEVRDRHIAVLGTGPMALHQALLWRQWSPRVTLLRHALDELGAEDRANLDARGITVVPGPVEGVRVEEDRFTGVEVGGRLLPCDALVVAPLFTARLGALAELGLRTEPVRRGDVLVGTRLPVDATGATAVPGVWAAGNVTDLTGNVIGAAAAGANVAAQVNSDLVEADLRRARADPFVVREREVADLVAGERRHGL</sequence>
<evidence type="ECO:0000313" key="6">
    <source>
        <dbReference type="Proteomes" id="UP001500483"/>
    </source>
</evidence>
<dbReference type="PRINTS" id="PR00469">
    <property type="entry name" value="PNDRDTASEII"/>
</dbReference>
<name>A0ABP6RQJ8_9PSEU</name>
<protein>
    <submittedName>
        <fullName evidence="5">NAD(P)/FAD-dependent oxidoreductase</fullName>
    </submittedName>
</protein>
<accession>A0ABP6RQJ8</accession>
<evidence type="ECO:0000256" key="2">
    <source>
        <dbReference type="ARBA" id="ARBA00023002"/>
    </source>
</evidence>
<gene>
    <name evidence="5" type="ORF">GCM10020366_31780</name>
</gene>
<keyword evidence="6" id="KW-1185">Reference proteome</keyword>
<dbReference type="SUPFAM" id="SSF51905">
    <property type="entry name" value="FAD/NAD(P)-binding domain"/>
    <property type="match status" value="1"/>
</dbReference>
<keyword evidence="1" id="KW-0285">Flavoprotein</keyword>
<dbReference type="EMBL" id="BAAAYK010000038">
    <property type="protein sequence ID" value="GAA3358703.1"/>
    <property type="molecule type" value="Genomic_DNA"/>
</dbReference>
<dbReference type="Proteomes" id="UP001500483">
    <property type="component" value="Unassembled WGS sequence"/>
</dbReference>
<comment type="caution">
    <text evidence="5">The sequence shown here is derived from an EMBL/GenBank/DDBJ whole genome shotgun (WGS) entry which is preliminary data.</text>
</comment>
<proteinExistence type="predicted"/>
<dbReference type="InterPro" id="IPR023753">
    <property type="entry name" value="FAD/NAD-binding_dom"/>
</dbReference>
<evidence type="ECO:0000256" key="3">
    <source>
        <dbReference type="ARBA" id="ARBA00048132"/>
    </source>
</evidence>
<keyword evidence="2" id="KW-0560">Oxidoreductase</keyword>
<dbReference type="Pfam" id="PF07992">
    <property type="entry name" value="Pyr_redox_2"/>
    <property type="match status" value="1"/>
</dbReference>
<dbReference type="PRINTS" id="PR00368">
    <property type="entry name" value="FADPNR"/>
</dbReference>
<feature type="domain" description="FAD/NAD(P)-binding" evidence="4">
    <location>
        <begin position="8"/>
        <end position="291"/>
    </location>
</feature>
<dbReference type="PANTHER" id="PTHR48105">
    <property type="entry name" value="THIOREDOXIN REDUCTASE 1-RELATED-RELATED"/>
    <property type="match status" value="1"/>
</dbReference>
<organism evidence="5 6">
    <name type="scientific">Saccharopolyspora gregorii</name>
    <dbReference type="NCBI Taxonomy" id="33914"/>
    <lineage>
        <taxon>Bacteria</taxon>
        <taxon>Bacillati</taxon>
        <taxon>Actinomycetota</taxon>
        <taxon>Actinomycetes</taxon>
        <taxon>Pseudonocardiales</taxon>
        <taxon>Pseudonocardiaceae</taxon>
        <taxon>Saccharopolyspora</taxon>
    </lineage>
</organism>
<dbReference type="RefSeq" id="WP_344927407.1">
    <property type="nucleotide sequence ID" value="NZ_BAAAYK010000038.1"/>
</dbReference>
<comment type="catalytic activity">
    <reaction evidence="3">
        <text>[thioredoxin]-dithiol + NADP(+) = [thioredoxin]-disulfide + NADPH + H(+)</text>
        <dbReference type="Rhea" id="RHEA:20345"/>
        <dbReference type="Rhea" id="RHEA-COMP:10698"/>
        <dbReference type="Rhea" id="RHEA-COMP:10700"/>
        <dbReference type="ChEBI" id="CHEBI:15378"/>
        <dbReference type="ChEBI" id="CHEBI:29950"/>
        <dbReference type="ChEBI" id="CHEBI:50058"/>
        <dbReference type="ChEBI" id="CHEBI:57783"/>
        <dbReference type="ChEBI" id="CHEBI:58349"/>
        <dbReference type="EC" id="1.8.1.9"/>
    </reaction>
</comment>